<keyword evidence="1" id="KW-0106">Calcium</keyword>
<dbReference type="PROSITE" id="PS00018">
    <property type="entry name" value="EF_HAND_1"/>
    <property type="match status" value="2"/>
</dbReference>
<dbReference type="Pfam" id="PF13499">
    <property type="entry name" value="EF-hand_7"/>
    <property type="match status" value="1"/>
</dbReference>
<gene>
    <name evidence="3" type="ORF">EHAR0213_LOCUS7709</name>
</gene>
<dbReference type="InterPro" id="IPR018247">
    <property type="entry name" value="EF_Hand_1_Ca_BS"/>
</dbReference>
<evidence type="ECO:0000259" key="2">
    <source>
        <dbReference type="PROSITE" id="PS50222"/>
    </source>
</evidence>
<accession>A0A7S3J8U5</accession>
<feature type="domain" description="EF-hand" evidence="2">
    <location>
        <begin position="59"/>
        <end position="94"/>
    </location>
</feature>
<feature type="domain" description="EF-hand" evidence="2">
    <location>
        <begin position="18"/>
        <end position="53"/>
    </location>
</feature>
<sequence length="102" mass="11835">MAKTLSKSLESILQSEDKLQEISDVHFNKYDIDGSGYIEAKEFRLEMEKLYTQLHIEMPSKREVHSIMASFDMNGDNKLDRNEYKEYVRALLQGMLDGTLGQ</sequence>
<dbReference type="Gene3D" id="1.10.238.10">
    <property type="entry name" value="EF-hand"/>
    <property type="match status" value="1"/>
</dbReference>
<name>A0A7S3J8U5_9SPIT</name>
<dbReference type="InterPro" id="IPR002048">
    <property type="entry name" value="EF_hand_dom"/>
</dbReference>
<dbReference type="GO" id="GO:0005509">
    <property type="term" value="F:calcium ion binding"/>
    <property type="evidence" value="ECO:0007669"/>
    <property type="project" value="InterPro"/>
</dbReference>
<proteinExistence type="predicted"/>
<dbReference type="SUPFAM" id="SSF47473">
    <property type="entry name" value="EF-hand"/>
    <property type="match status" value="1"/>
</dbReference>
<dbReference type="AlphaFoldDB" id="A0A7S3J8U5"/>
<dbReference type="SMART" id="SM00054">
    <property type="entry name" value="EFh"/>
    <property type="match status" value="2"/>
</dbReference>
<protein>
    <recommendedName>
        <fullName evidence="2">EF-hand domain-containing protein</fullName>
    </recommendedName>
</protein>
<dbReference type="EMBL" id="HBII01018132">
    <property type="protein sequence ID" value="CAE0348798.1"/>
    <property type="molecule type" value="Transcribed_RNA"/>
</dbReference>
<dbReference type="PROSITE" id="PS50222">
    <property type="entry name" value="EF_HAND_2"/>
    <property type="match status" value="2"/>
</dbReference>
<organism evidence="3">
    <name type="scientific">Euplotes harpa</name>
    <dbReference type="NCBI Taxonomy" id="151035"/>
    <lineage>
        <taxon>Eukaryota</taxon>
        <taxon>Sar</taxon>
        <taxon>Alveolata</taxon>
        <taxon>Ciliophora</taxon>
        <taxon>Intramacronucleata</taxon>
        <taxon>Spirotrichea</taxon>
        <taxon>Hypotrichia</taxon>
        <taxon>Euplotida</taxon>
        <taxon>Euplotidae</taxon>
        <taxon>Euplotes</taxon>
    </lineage>
</organism>
<dbReference type="CDD" id="cd00051">
    <property type="entry name" value="EFh"/>
    <property type="match status" value="1"/>
</dbReference>
<evidence type="ECO:0000313" key="3">
    <source>
        <dbReference type="EMBL" id="CAE0348798.1"/>
    </source>
</evidence>
<dbReference type="InterPro" id="IPR011992">
    <property type="entry name" value="EF-hand-dom_pair"/>
</dbReference>
<reference evidence="3" key="1">
    <citation type="submission" date="2021-01" db="EMBL/GenBank/DDBJ databases">
        <authorList>
            <person name="Corre E."/>
            <person name="Pelletier E."/>
            <person name="Niang G."/>
            <person name="Scheremetjew M."/>
            <person name="Finn R."/>
            <person name="Kale V."/>
            <person name="Holt S."/>
            <person name="Cochrane G."/>
            <person name="Meng A."/>
            <person name="Brown T."/>
            <person name="Cohen L."/>
        </authorList>
    </citation>
    <scope>NUCLEOTIDE SEQUENCE</scope>
    <source>
        <strain evidence="3">FSP1.4</strain>
    </source>
</reference>
<evidence type="ECO:0000256" key="1">
    <source>
        <dbReference type="ARBA" id="ARBA00022837"/>
    </source>
</evidence>